<dbReference type="PANTHER" id="PTHR13077:SF6">
    <property type="entry name" value="SELENOPROTEIN F"/>
    <property type="match status" value="1"/>
</dbReference>
<dbReference type="GO" id="GO:0016491">
    <property type="term" value="F:oxidoreductase activity"/>
    <property type="evidence" value="ECO:0007669"/>
    <property type="project" value="TreeGrafter"/>
</dbReference>
<dbReference type="GO" id="GO:0005788">
    <property type="term" value="C:endoplasmic reticulum lumen"/>
    <property type="evidence" value="ECO:0007669"/>
    <property type="project" value="UniProtKB-SubCell"/>
</dbReference>
<dbReference type="InterPro" id="IPR014912">
    <property type="entry name" value="Sep15_SelM_dom"/>
</dbReference>
<dbReference type="PANTHER" id="PTHR13077">
    <property type="entry name" value="SELENOPROTEIN F"/>
    <property type="match status" value="1"/>
</dbReference>
<reference evidence="8" key="2">
    <citation type="submission" date="2023-03" db="EMBL/GenBank/DDBJ databases">
        <authorList>
            <person name="Inwood S.N."/>
            <person name="Skelly J.G."/>
            <person name="Guhlin J."/>
            <person name="Harrop T.W.R."/>
            <person name="Goldson S.G."/>
            <person name="Dearden P.K."/>
        </authorList>
    </citation>
    <scope>NUCLEOTIDE SEQUENCE</scope>
    <source>
        <strain evidence="8">Irish</strain>
        <tissue evidence="8">Whole body</tissue>
    </source>
</reference>
<evidence type="ECO:0000256" key="2">
    <source>
        <dbReference type="ARBA" id="ARBA00005742"/>
    </source>
</evidence>
<proteinExistence type="inferred from homology"/>
<dbReference type="InterPro" id="IPR038219">
    <property type="entry name" value="Sep15/SelM_sf"/>
</dbReference>
<keyword evidence="3" id="KW-0732">Signal</keyword>
<comment type="caution">
    <text evidence="8">The sequence shown here is derived from an EMBL/GenBank/DDBJ whole genome shotgun (WGS) entry which is preliminary data.</text>
</comment>
<dbReference type="Gene3D" id="3.40.30.50">
    <property type="entry name" value="Sep15/SelM thioredoxin-like domain, active-site redox motif"/>
    <property type="match status" value="1"/>
</dbReference>
<evidence type="ECO:0000256" key="6">
    <source>
        <dbReference type="ARBA" id="ARBA00040775"/>
    </source>
</evidence>
<comment type="subcellular location">
    <subcellularLocation>
        <location evidence="1">Endoplasmic reticulum lumen</location>
    </subcellularLocation>
</comment>
<evidence type="ECO:0000256" key="1">
    <source>
        <dbReference type="ARBA" id="ARBA00004319"/>
    </source>
</evidence>
<dbReference type="GO" id="GO:0051084">
    <property type="term" value="P:'de novo' post-translational protein folding"/>
    <property type="evidence" value="ECO:0007669"/>
    <property type="project" value="UniProtKB-ARBA"/>
</dbReference>
<accession>A0AA39FXF2</accession>
<name>A0AA39FXF2_9HYME</name>
<evidence type="ECO:0000313" key="8">
    <source>
        <dbReference type="EMBL" id="KAK0177316.1"/>
    </source>
</evidence>
<reference evidence="8" key="1">
    <citation type="journal article" date="2023" name="bioRxiv">
        <title>Scaffold-level genome assemblies of two parasitoid biocontrol wasps reveal the parthenogenesis mechanism and an associated novel virus.</title>
        <authorList>
            <person name="Inwood S."/>
            <person name="Skelly J."/>
            <person name="Guhlin J."/>
            <person name="Harrop T."/>
            <person name="Goldson S."/>
            <person name="Dearden P."/>
        </authorList>
    </citation>
    <scope>NUCLEOTIDE SEQUENCE</scope>
    <source>
        <strain evidence="8">Irish</strain>
        <tissue evidence="8">Whole body</tissue>
    </source>
</reference>
<dbReference type="FunFam" id="3.40.30.50:FF:000001">
    <property type="entry name" value="15 kDa selenoprotein"/>
    <property type="match status" value="1"/>
</dbReference>
<keyword evidence="4" id="KW-0256">Endoplasmic reticulum</keyword>
<organism evidence="8 9">
    <name type="scientific">Microctonus aethiopoides</name>
    <dbReference type="NCBI Taxonomy" id="144406"/>
    <lineage>
        <taxon>Eukaryota</taxon>
        <taxon>Metazoa</taxon>
        <taxon>Ecdysozoa</taxon>
        <taxon>Arthropoda</taxon>
        <taxon>Hexapoda</taxon>
        <taxon>Insecta</taxon>
        <taxon>Pterygota</taxon>
        <taxon>Neoptera</taxon>
        <taxon>Endopterygota</taxon>
        <taxon>Hymenoptera</taxon>
        <taxon>Apocrita</taxon>
        <taxon>Ichneumonoidea</taxon>
        <taxon>Braconidae</taxon>
        <taxon>Euphorinae</taxon>
        <taxon>Microctonus</taxon>
    </lineage>
</organism>
<sequence>MHTVLNIIQLIRFSAIIFIVLKVNHVVANFTVENCKSLGFNKPGPLRSTCDEFLSYDLSEIRENCLKCSSKDDDDSKRYPKAVLEVCTCKFGAYPQIQAFVKSDRPKKYKNLQIKYLRGSNPKIKLYDNENKLQDNLDIHKWNTDSIDEFFLTHLVMD</sequence>
<evidence type="ECO:0000256" key="3">
    <source>
        <dbReference type="ARBA" id="ARBA00022729"/>
    </source>
</evidence>
<comment type="similarity">
    <text evidence="2">Belongs to the selenoprotein M/F family.</text>
</comment>
<evidence type="ECO:0000259" key="7">
    <source>
        <dbReference type="Pfam" id="PF08806"/>
    </source>
</evidence>
<dbReference type="SUPFAM" id="SSF52833">
    <property type="entry name" value="Thioredoxin-like"/>
    <property type="match status" value="1"/>
</dbReference>
<dbReference type="Pfam" id="PF08806">
    <property type="entry name" value="Sep15_SelM"/>
    <property type="match status" value="1"/>
</dbReference>
<gene>
    <name evidence="8" type="ORF">PV328_001384</name>
</gene>
<dbReference type="InterPro" id="IPR036249">
    <property type="entry name" value="Thioredoxin-like_sf"/>
</dbReference>
<keyword evidence="5" id="KW-0712">Selenocysteine</keyword>
<evidence type="ECO:0000313" key="9">
    <source>
        <dbReference type="Proteomes" id="UP001168990"/>
    </source>
</evidence>
<evidence type="ECO:0000256" key="4">
    <source>
        <dbReference type="ARBA" id="ARBA00022824"/>
    </source>
</evidence>
<dbReference type="Proteomes" id="UP001168990">
    <property type="component" value="Unassembled WGS sequence"/>
</dbReference>
<keyword evidence="9" id="KW-1185">Reference proteome</keyword>
<dbReference type="EMBL" id="JAQQBS010000001">
    <property type="protein sequence ID" value="KAK0177316.1"/>
    <property type="molecule type" value="Genomic_DNA"/>
</dbReference>
<protein>
    <recommendedName>
        <fullName evidence="6">Selenoprotein F</fullName>
    </recommendedName>
</protein>
<evidence type="ECO:0000256" key="5">
    <source>
        <dbReference type="ARBA" id="ARBA00022933"/>
    </source>
</evidence>
<dbReference type="AlphaFoldDB" id="A0AA39FXF2"/>
<dbReference type="InterPro" id="IPR039992">
    <property type="entry name" value="Sep15_SelM"/>
</dbReference>
<feature type="domain" description="Selenoprotein F/M" evidence="7">
    <location>
        <begin position="81"/>
        <end position="155"/>
    </location>
</feature>